<comment type="catalytic activity">
    <reaction evidence="6">
        <text>tRNA(Met) + L-methionine + ATP = L-methionyl-tRNA(Met) + AMP + diphosphate</text>
        <dbReference type="Rhea" id="RHEA:13481"/>
        <dbReference type="Rhea" id="RHEA-COMP:9667"/>
        <dbReference type="Rhea" id="RHEA-COMP:9698"/>
        <dbReference type="ChEBI" id="CHEBI:30616"/>
        <dbReference type="ChEBI" id="CHEBI:33019"/>
        <dbReference type="ChEBI" id="CHEBI:57844"/>
        <dbReference type="ChEBI" id="CHEBI:78442"/>
        <dbReference type="ChEBI" id="CHEBI:78530"/>
        <dbReference type="ChEBI" id="CHEBI:456215"/>
        <dbReference type="EC" id="6.1.1.10"/>
    </reaction>
</comment>
<evidence type="ECO:0000256" key="8">
    <source>
        <dbReference type="SAM" id="MobiDB-lite"/>
    </source>
</evidence>
<dbReference type="GO" id="GO:0005524">
    <property type="term" value="F:ATP binding"/>
    <property type="evidence" value="ECO:0007669"/>
    <property type="project" value="UniProtKB-KW"/>
</dbReference>
<feature type="compositionally biased region" description="Pro residues" evidence="8">
    <location>
        <begin position="375"/>
        <end position="384"/>
    </location>
</feature>
<evidence type="ECO:0000256" key="7">
    <source>
        <dbReference type="RuleBase" id="RU363039"/>
    </source>
</evidence>
<dbReference type="GO" id="GO:0006431">
    <property type="term" value="P:methionyl-tRNA aminoacylation"/>
    <property type="evidence" value="ECO:0007669"/>
    <property type="project" value="TreeGrafter"/>
</dbReference>
<feature type="domain" description="Methionyl/Leucyl tRNA synthetase" evidence="9">
    <location>
        <begin position="9"/>
        <end position="363"/>
    </location>
</feature>
<evidence type="ECO:0000256" key="1">
    <source>
        <dbReference type="ARBA" id="ARBA00022598"/>
    </source>
</evidence>
<dbReference type="InterPro" id="IPR015413">
    <property type="entry name" value="Methionyl/Leucyl_tRNA_Synth"/>
</dbReference>
<dbReference type="EMBL" id="BHYL01000084">
    <property type="protein sequence ID" value="GCD19632.1"/>
    <property type="molecule type" value="Genomic_DNA"/>
</dbReference>
<dbReference type="PANTHER" id="PTHR45765">
    <property type="entry name" value="METHIONINE--TRNA LIGASE"/>
    <property type="match status" value="1"/>
</dbReference>
<feature type="region of interest" description="Disordered" evidence="8">
    <location>
        <begin position="367"/>
        <end position="389"/>
    </location>
</feature>
<evidence type="ECO:0000256" key="4">
    <source>
        <dbReference type="ARBA" id="ARBA00022917"/>
    </source>
</evidence>
<protein>
    <recommendedName>
        <fullName evidence="9">Methionyl/Leucyl tRNA synthetase domain-containing protein</fullName>
    </recommendedName>
</protein>
<organism evidence="10 11">
    <name type="scientific">Cellulomonas algicola</name>
    <dbReference type="NCBI Taxonomy" id="2071633"/>
    <lineage>
        <taxon>Bacteria</taxon>
        <taxon>Bacillati</taxon>
        <taxon>Actinomycetota</taxon>
        <taxon>Actinomycetes</taxon>
        <taxon>Micrococcales</taxon>
        <taxon>Cellulomonadaceae</taxon>
        <taxon>Cellulomonas</taxon>
    </lineage>
</organism>
<keyword evidence="1 7" id="KW-0436">Ligase</keyword>
<dbReference type="Gene3D" id="3.40.50.620">
    <property type="entry name" value="HUPs"/>
    <property type="match status" value="1"/>
</dbReference>
<keyword evidence="2 7" id="KW-0547">Nucleotide-binding</keyword>
<evidence type="ECO:0000259" key="9">
    <source>
        <dbReference type="Pfam" id="PF09334"/>
    </source>
</evidence>
<keyword evidence="3 7" id="KW-0067">ATP-binding</keyword>
<dbReference type="Pfam" id="PF09334">
    <property type="entry name" value="tRNA-synt_1g"/>
    <property type="match status" value="1"/>
</dbReference>
<accession>A0A401UYB8</accession>
<evidence type="ECO:0000256" key="6">
    <source>
        <dbReference type="ARBA" id="ARBA00047364"/>
    </source>
</evidence>
<dbReference type="InterPro" id="IPR001412">
    <property type="entry name" value="aa-tRNA-synth_I_CS"/>
</dbReference>
<dbReference type="AlphaFoldDB" id="A0A401UYB8"/>
<proteinExistence type="inferred from homology"/>
<comment type="caution">
    <text evidence="10">The sequence shown here is derived from an EMBL/GenBank/DDBJ whole genome shotgun (WGS) entry which is preliminary data.</text>
</comment>
<dbReference type="Gene3D" id="2.20.28.20">
    <property type="entry name" value="Methionyl-tRNA synthetase, Zn-domain"/>
    <property type="match status" value="1"/>
</dbReference>
<gene>
    <name evidence="10" type="ORF">CTKZ_11940</name>
</gene>
<dbReference type="GO" id="GO:0005829">
    <property type="term" value="C:cytosol"/>
    <property type="evidence" value="ECO:0007669"/>
    <property type="project" value="TreeGrafter"/>
</dbReference>
<sequence length="451" mass="49621">MVRPAPTVVFTPPPTPNGALHVGHVGGPYLRADLYVRLVRLLEDREIRHVSHVDTYQSYVAKKAVEVGAEPDALSREYTGRIRADFDAYALSHDAFGDNRDPEYLRFLREGVQALTDVVTVVEREVPRCEGCGRTQLEAYARSACTGCLHDAYLNVCENCSLPQQVDDALGLLCTQCRTAAGGTTTARFLSFDAGAVAAVEDTMRHRHGASRRASALFDRLGPHLALWQFESPYGIAVDDSGLVLNPWVEIFFHHTWCLLQECGVDTRLPFSEAVAELNRRDPDVIYFFGVDNTYYYAFLFTALAQALVIRPMVPSRVKINHFMHLRGAKISSSRGNVVWADELVGTAPVEVLRTRLARSCPEYAPRELADDGPPLSPAPPVGVPPAGEGPRELDVVRARLADLAAIDAFSVERLVDVLDKGRERARAVGGGDADAIDDYLAHVCRELQLA</sequence>
<reference evidence="10 11" key="1">
    <citation type="submission" date="2018-11" db="EMBL/GenBank/DDBJ databases">
        <title>Draft genome sequence of Cellulomonas takizawaensis strain TKZ-21.</title>
        <authorList>
            <person name="Yamamura H."/>
            <person name="Hayashi T."/>
            <person name="Hamada M."/>
            <person name="Serisawa Y."/>
            <person name="Matsuyama K."/>
            <person name="Nakagawa Y."/>
            <person name="Otoguro M."/>
            <person name="Yanagida F."/>
            <person name="Hayakawa M."/>
        </authorList>
    </citation>
    <scope>NUCLEOTIDE SEQUENCE [LARGE SCALE GENOMIC DNA]</scope>
    <source>
        <strain evidence="10 11">TKZ-21</strain>
    </source>
</reference>
<keyword evidence="11" id="KW-1185">Reference proteome</keyword>
<evidence type="ECO:0000313" key="10">
    <source>
        <dbReference type="EMBL" id="GCD19632.1"/>
    </source>
</evidence>
<dbReference type="PANTHER" id="PTHR45765:SF1">
    <property type="entry name" value="METHIONINE--TRNA LIGASE, CYTOPLASMIC"/>
    <property type="match status" value="1"/>
</dbReference>
<dbReference type="RefSeq" id="WP_124342169.1">
    <property type="nucleotide sequence ID" value="NZ_BHYL01000084.1"/>
</dbReference>
<evidence type="ECO:0000256" key="3">
    <source>
        <dbReference type="ARBA" id="ARBA00022840"/>
    </source>
</evidence>
<evidence type="ECO:0000313" key="11">
    <source>
        <dbReference type="Proteomes" id="UP000288246"/>
    </source>
</evidence>
<dbReference type="GO" id="GO:0004825">
    <property type="term" value="F:methionine-tRNA ligase activity"/>
    <property type="evidence" value="ECO:0007669"/>
    <property type="project" value="UniProtKB-EC"/>
</dbReference>
<keyword evidence="5 7" id="KW-0030">Aminoacyl-tRNA synthetase</keyword>
<name>A0A401UYB8_9CELL</name>
<dbReference type="OrthoDB" id="9810191at2"/>
<comment type="similarity">
    <text evidence="7">Belongs to the class-I aminoacyl-tRNA synthetase family.</text>
</comment>
<dbReference type="InterPro" id="IPR029038">
    <property type="entry name" value="MetRS_Zn"/>
</dbReference>
<dbReference type="InterPro" id="IPR014729">
    <property type="entry name" value="Rossmann-like_a/b/a_fold"/>
</dbReference>
<dbReference type="Proteomes" id="UP000288246">
    <property type="component" value="Unassembled WGS sequence"/>
</dbReference>
<evidence type="ECO:0000256" key="5">
    <source>
        <dbReference type="ARBA" id="ARBA00023146"/>
    </source>
</evidence>
<dbReference type="SUPFAM" id="SSF52374">
    <property type="entry name" value="Nucleotidylyl transferase"/>
    <property type="match status" value="1"/>
</dbReference>
<dbReference type="PROSITE" id="PS00178">
    <property type="entry name" value="AA_TRNA_LIGASE_I"/>
    <property type="match status" value="1"/>
</dbReference>
<dbReference type="InterPro" id="IPR023458">
    <property type="entry name" value="Met-tRNA_ligase_1"/>
</dbReference>
<keyword evidence="4 7" id="KW-0648">Protein biosynthesis</keyword>
<evidence type="ECO:0000256" key="2">
    <source>
        <dbReference type="ARBA" id="ARBA00022741"/>
    </source>
</evidence>